<organism evidence="1 2">
    <name type="scientific">Acetobacterium wieringae</name>
    <dbReference type="NCBI Taxonomy" id="52694"/>
    <lineage>
        <taxon>Bacteria</taxon>
        <taxon>Bacillati</taxon>
        <taxon>Bacillota</taxon>
        <taxon>Clostridia</taxon>
        <taxon>Eubacteriales</taxon>
        <taxon>Eubacteriaceae</taxon>
        <taxon>Acetobacterium</taxon>
    </lineage>
</organism>
<gene>
    <name evidence="1" type="ORF">ACWI_03250</name>
</gene>
<accession>A0A1F2PM91</accession>
<evidence type="ECO:0000313" key="1">
    <source>
        <dbReference type="EMBL" id="OFV72075.1"/>
    </source>
</evidence>
<dbReference type="EMBL" id="LKEU01000012">
    <property type="protein sequence ID" value="OFV72075.1"/>
    <property type="molecule type" value="Genomic_DNA"/>
</dbReference>
<reference evidence="1 2" key="1">
    <citation type="submission" date="2015-09" db="EMBL/GenBank/DDBJ databases">
        <title>Genome sequence of Acetobacterium wieringae DSM 1911.</title>
        <authorList>
            <person name="Poehlein A."/>
            <person name="Bengelsdorf F.R."/>
            <person name="Schiel-Bengelsdorf B."/>
            <person name="Duerre P."/>
            <person name="Daniel R."/>
        </authorList>
    </citation>
    <scope>NUCLEOTIDE SEQUENCE [LARGE SCALE GENOMIC DNA]</scope>
    <source>
        <strain evidence="1 2">DSM 1911</strain>
    </source>
</reference>
<dbReference type="AlphaFoldDB" id="A0A1F2PM91"/>
<comment type="caution">
    <text evidence="1">The sequence shown here is derived from an EMBL/GenBank/DDBJ whole genome shotgun (WGS) entry which is preliminary data.</text>
</comment>
<sequence length="68" mass="7578">MKIQIEKEPPTLVEVATVIHVRTSRGDGSENNPVRGIVQFWTLEGELIAETESNNYRSLRAKGQLGRG</sequence>
<dbReference type="OrthoDB" id="2971526at2"/>
<dbReference type="Proteomes" id="UP000176244">
    <property type="component" value="Unassembled WGS sequence"/>
</dbReference>
<dbReference type="RefSeq" id="WP_070369704.1">
    <property type="nucleotide sequence ID" value="NZ_LKEU01000012.1"/>
</dbReference>
<evidence type="ECO:0000313" key="2">
    <source>
        <dbReference type="Proteomes" id="UP000176244"/>
    </source>
</evidence>
<proteinExistence type="predicted"/>
<name>A0A1F2PM91_9FIRM</name>
<protein>
    <submittedName>
        <fullName evidence="1">Uncharacterized protein</fullName>
    </submittedName>
</protein>
<dbReference type="STRING" id="52694.ACWI_03250"/>